<dbReference type="Proteomes" id="UP001497527">
    <property type="component" value="Unassembled WGS sequence"/>
</dbReference>
<sequence length="194" mass="22290">MSFKSKSHEICSFKQLRKLNYIYPMKNILKTITLVALLIVGVSCKTNKYSFVNEYPVKNVPLVDSTNFSNHVEGKLLSKEEQALLKLPSIFEEQLENEKAKIGISYIPKISNNFQSVVYYFYPSNTEVISMLVNYDKDFTIINSQILAYDEIADGILQTTSKLDKNRIELTEYVSDNPSTLFFKILDNGDITRE</sequence>
<comment type="caution">
    <text evidence="1">The sequence shown here is derived from an EMBL/GenBank/DDBJ whole genome shotgun (WGS) entry which is preliminary data.</text>
</comment>
<proteinExistence type="predicted"/>
<protein>
    <recommendedName>
        <fullName evidence="3">DUF4825 domain-containing protein</fullName>
    </recommendedName>
</protein>
<dbReference type="EMBL" id="CAXJIO010000018">
    <property type="protein sequence ID" value="CAL2104698.1"/>
    <property type="molecule type" value="Genomic_DNA"/>
</dbReference>
<accession>A0ABP1F815</accession>
<evidence type="ECO:0000313" key="1">
    <source>
        <dbReference type="EMBL" id="CAL2104698.1"/>
    </source>
</evidence>
<gene>
    <name evidence="1" type="ORF">T190423A01A_90123</name>
</gene>
<organism evidence="1 2">
    <name type="scientific">Tenacibaculum polynesiense</name>
    <dbReference type="NCBI Taxonomy" id="3137857"/>
    <lineage>
        <taxon>Bacteria</taxon>
        <taxon>Pseudomonadati</taxon>
        <taxon>Bacteroidota</taxon>
        <taxon>Flavobacteriia</taxon>
        <taxon>Flavobacteriales</taxon>
        <taxon>Flavobacteriaceae</taxon>
        <taxon>Tenacibaculum</taxon>
    </lineage>
</organism>
<keyword evidence="2" id="KW-1185">Reference proteome</keyword>
<name>A0ABP1F815_9FLAO</name>
<evidence type="ECO:0000313" key="2">
    <source>
        <dbReference type="Proteomes" id="UP001497527"/>
    </source>
</evidence>
<evidence type="ECO:0008006" key="3">
    <source>
        <dbReference type="Google" id="ProtNLM"/>
    </source>
</evidence>
<reference evidence="1 2" key="1">
    <citation type="submission" date="2024-05" db="EMBL/GenBank/DDBJ databases">
        <authorList>
            <person name="Duchaud E."/>
        </authorList>
    </citation>
    <scope>NUCLEOTIDE SEQUENCE [LARGE SCALE GENOMIC DNA]</scope>
    <source>
        <strain evidence="1">Ena-SAMPLE-TAB-13-05-2024-13:56:06:370-140308</strain>
    </source>
</reference>